<feature type="region of interest" description="Disordered" evidence="6">
    <location>
        <begin position="1"/>
        <end position="64"/>
    </location>
</feature>
<evidence type="ECO:0000256" key="1">
    <source>
        <dbReference type="ARBA" id="ARBA00000971"/>
    </source>
</evidence>
<name>A0A0G4G5L7_VITBC</name>
<feature type="compositionally biased region" description="Acidic residues" evidence="6">
    <location>
        <begin position="498"/>
        <end position="507"/>
    </location>
</feature>
<dbReference type="VEuPathDB" id="CryptoDB:Vbra_17163"/>
<feature type="repeat" description="TPR" evidence="5">
    <location>
        <begin position="156"/>
        <end position="189"/>
    </location>
</feature>
<evidence type="ECO:0000313" key="9">
    <source>
        <dbReference type="Proteomes" id="UP000041254"/>
    </source>
</evidence>
<dbReference type="InterPro" id="IPR011990">
    <property type="entry name" value="TPR-like_helical_dom_sf"/>
</dbReference>
<dbReference type="EMBL" id="CDMY01000571">
    <property type="protein sequence ID" value="CEM23842.1"/>
    <property type="molecule type" value="Genomic_DNA"/>
</dbReference>
<evidence type="ECO:0000259" key="7">
    <source>
        <dbReference type="Pfam" id="PF20179"/>
    </source>
</evidence>
<dbReference type="STRING" id="1169540.A0A0G4G5L7"/>
<dbReference type="SUPFAM" id="SSF48452">
    <property type="entry name" value="TPR-like"/>
    <property type="match status" value="1"/>
</dbReference>
<comment type="catalytic activity">
    <reaction evidence="1">
        <text>[protein]-peptidylproline (omega=180) = [protein]-peptidylproline (omega=0)</text>
        <dbReference type="Rhea" id="RHEA:16237"/>
        <dbReference type="Rhea" id="RHEA-COMP:10747"/>
        <dbReference type="Rhea" id="RHEA-COMP:10748"/>
        <dbReference type="ChEBI" id="CHEBI:83833"/>
        <dbReference type="ChEBI" id="CHEBI:83834"/>
        <dbReference type="EC" id="5.2.1.8"/>
    </reaction>
</comment>
<gene>
    <name evidence="8" type="ORF">Vbra_17163</name>
</gene>
<feature type="region of interest" description="Disordered" evidence="6">
    <location>
        <begin position="480"/>
        <end position="514"/>
    </location>
</feature>
<keyword evidence="4" id="KW-0413">Isomerase</keyword>
<reference evidence="8 9" key="1">
    <citation type="submission" date="2014-11" db="EMBL/GenBank/DDBJ databases">
        <authorList>
            <person name="Zhu J."/>
            <person name="Qi W."/>
            <person name="Song R."/>
        </authorList>
    </citation>
    <scope>NUCLEOTIDE SEQUENCE [LARGE SCALE GENOMIC DNA]</scope>
</reference>
<keyword evidence="5" id="KW-0802">TPR repeat</keyword>
<keyword evidence="9" id="KW-1185">Reference proteome</keyword>
<feature type="compositionally biased region" description="Basic and acidic residues" evidence="6">
    <location>
        <begin position="537"/>
        <end position="548"/>
    </location>
</feature>
<evidence type="ECO:0000256" key="6">
    <source>
        <dbReference type="SAM" id="MobiDB-lite"/>
    </source>
</evidence>
<evidence type="ECO:0000313" key="8">
    <source>
        <dbReference type="EMBL" id="CEM23842.1"/>
    </source>
</evidence>
<dbReference type="PhylomeDB" id="A0A0G4G5L7"/>
<dbReference type="PANTHER" id="PTHR46512:SF9">
    <property type="entry name" value="PEPTIDYLPROLYL ISOMERASE"/>
    <property type="match status" value="1"/>
</dbReference>
<proteinExistence type="predicted"/>
<feature type="compositionally biased region" description="Polar residues" evidence="6">
    <location>
        <begin position="550"/>
        <end position="569"/>
    </location>
</feature>
<feature type="domain" description="Mitochondrial splicing suppressor 51-like C-terminal" evidence="7">
    <location>
        <begin position="284"/>
        <end position="441"/>
    </location>
</feature>
<dbReference type="InterPro" id="IPR028061">
    <property type="entry name" value="Fis1_TPR_C"/>
</dbReference>
<dbReference type="SMART" id="SM00028">
    <property type="entry name" value="TPR"/>
    <property type="match status" value="3"/>
</dbReference>
<dbReference type="OrthoDB" id="245563at2759"/>
<protein>
    <recommendedName>
        <fullName evidence="2">peptidylprolyl isomerase</fullName>
        <ecNumber evidence="2">5.2.1.8</ecNumber>
    </recommendedName>
</protein>
<evidence type="ECO:0000256" key="2">
    <source>
        <dbReference type="ARBA" id="ARBA00013194"/>
    </source>
</evidence>
<dbReference type="InterPro" id="IPR019734">
    <property type="entry name" value="TPR_rpt"/>
</dbReference>
<accession>A0A0G4G5L7</accession>
<dbReference type="Proteomes" id="UP000041254">
    <property type="component" value="Unassembled WGS sequence"/>
</dbReference>
<dbReference type="InParanoid" id="A0A0G4G5L7"/>
<evidence type="ECO:0000256" key="3">
    <source>
        <dbReference type="ARBA" id="ARBA00023110"/>
    </source>
</evidence>
<organism evidence="8 9">
    <name type="scientific">Vitrella brassicaformis (strain CCMP3155)</name>
    <dbReference type="NCBI Taxonomy" id="1169540"/>
    <lineage>
        <taxon>Eukaryota</taxon>
        <taxon>Sar</taxon>
        <taxon>Alveolata</taxon>
        <taxon>Colpodellida</taxon>
        <taxon>Vitrellaceae</taxon>
        <taxon>Vitrella</taxon>
    </lineage>
</organism>
<feature type="compositionally biased region" description="Basic and acidic residues" evidence="6">
    <location>
        <begin position="1"/>
        <end position="16"/>
    </location>
</feature>
<evidence type="ECO:0000256" key="5">
    <source>
        <dbReference type="PROSITE-ProRule" id="PRU00339"/>
    </source>
</evidence>
<dbReference type="PANTHER" id="PTHR46512">
    <property type="entry name" value="PEPTIDYLPROLYL ISOMERASE"/>
    <property type="match status" value="1"/>
</dbReference>
<dbReference type="Pfam" id="PF20179">
    <property type="entry name" value="MSS51_C"/>
    <property type="match status" value="1"/>
</dbReference>
<dbReference type="EC" id="5.2.1.8" evidence="2"/>
<dbReference type="OMA" id="SAHEMGC"/>
<dbReference type="InterPro" id="IPR046824">
    <property type="entry name" value="Mss51-like_C"/>
</dbReference>
<dbReference type="GO" id="GO:0003755">
    <property type="term" value="F:peptidyl-prolyl cis-trans isomerase activity"/>
    <property type="evidence" value="ECO:0007669"/>
    <property type="project" value="UniProtKB-EC"/>
</dbReference>
<dbReference type="AlphaFoldDB" id="A0A0G4G5L7"/>
<feature type="region of interest" description="Disordered" evidence="6">
    <location>
        <begin position="531"/>
        <end position="575"/>
    </location>
</feature>
<dbReference type="Gene3D" id="1.25.40.10">
    <property type="entry name" value="Tetratricopeptide repeat domain"/>
    <property type="match status" value="1"/>
</dbReference>
<dbReference type="InterPro" id="IPR050754">
    <property type="entry name" value="FKBP4/5/8-like"/>
</dbReference>
<evidence type="ECO:0000256" key="4">
    <source>
        <dbReference type="ARBA" id="ARBA00023235"/>
    </source>
</evidence>
<sequence length="575" mass="63309">MSLPHDETEQPQDHPSSHTNENAPIPPAAAERNGDVEDYEDGDDDESDDYPGSDGDDDEDDTLNPLAVKQAGNDAFKRGEYKAAVDLWKLALKEILKAGVAASRLDQEQAGGGGGGSFEEQLTLRLNMAQGYLKLDEPDNTVTQCEFVLNHRPDNVKALYRLALAYHHMQDWDKSLSTVDRLLSVDPENAAAKQLRATVKADKRRAAQQTSKLYAGMMRSALEEGCFETGQESTPEAAVASSSYAEEDKYIFFDPDDLSSQLWRQCHTVDALKKDRRPLLLSYPLTVLNALNQLHPPPVNELAKPRVVMHVVGVAGDYEAEAQWSAILTRVPSLKELIVVLVGFLGEGDRWGKELTYGMLGPPLPKTLESGQTLECRHFRGLYHEFTQVYGDDVAEGGGLCADLCLLSNPSIDRSLDTWLPTLTHLLKNNKLCIVTGYSRMADFTDDAVWLPTIMEELGALIKLPLMWNAFPIRVELAPLPNAPTPAQEPDKDSGERDTDEEEEEENDYTKGAGKNAVIMMFQGLVDGEAEMPPLHEVAERLRAKGVEVHSSQEGGDQQVTHSSTSETGPQGGEQ</sequence>
<feature type="compositionally biased region" description="Acidic residues" evidence="6">
    <location>
        <begin position="36"/>
        <end position="62"/>
    </location>
</feature>
<dbReference type="PROSITE" id="PS50005">
    <property type="entry name" value="TPR"/>
    <property type="match status" value="1"/>
</dbReference>
<dbReference type="Pfam" id="PF14853">
    <property type="entry name" value="Fis1_TPR_C"/>
    <property type="match status" value="1"/>
</dbReference>
<keyword evidence="3" id="KW-0697">Rotamase</keyword>